<gene>
    <name evidence="1" type="ORF">J3U87_07905</name>
</gene>
<dbReference type="Proteomes" id="UP000663929">
    <property type="component" value="Chromosome"/>
</dbReference>
<keyword evidence="2" id="KW-1185">Reference proteome</keyword>
<sequence length="167" mass="20046">MSLVQSPKGWSREEVLNYDGIFFLKDIVKILGLDAAKVKRKAREIADSGGSPWERMGARKLWNHWVVRMRIFAPFYREHLVSKVKRPESEWDGNRLLHQRGLFYLTDVCKRIPFSAHQLRYQAKRRENPRREIGVFKDRELNTYLVDMEIFAPWINHIWEGRDQDQY</sequence>
<dbReference type="KEGG" id="scor:J3U87_07905"/>
<dbReference type="RefSeq" id="WP_237382490.1">
    <property type="nucleotide sequence ID" value="NZ_CP071793.1"/>
</dbReference>
<evidence type="ECO:0000313" key="2">
    <source>
        <dbReference type="Proteomes" id="UP000663929"/>
    </source>
</evidence>
<evidence type="ECO:0000313" key="1">
    <source>
        <dbReference type="EMBL" id="QTD52382.1"/>
    </source>
</evidence>
<reference evidence="1" key="1">
    <citation type="submission" date="2021-03" db="EMBL/GenBank/DDBJ databases">
        <title>Acanthopleuribacteraceae sp. M133.</title>
        <authorList>
            <person name="Wang G."/>
        </authorList>
    </citation>
    <scope>NUCLEOTIDE SEQUENCE</scope>
    <source>
        <strain evidence="1">M133</strain>
    </source>
</reference>
<organism evidence="1 2">
    <name type="scientific">Sulfidibacter corallicola</name>
    <dbReference type="NCBI Taxonomy" id="2818388"/>
    <lineage>
        <taxon>Bacteria</taxon>
        <taxon>Pseudomonadati</taxon>
        <taxon>Acidobacteriota</taxon>
        <taxon>Holophagae</taxon>
        <taxon>Acanthopleuribacterales</taxon>
        <taxon>Acanthopleuribacteraceae</taxon>
        <taxon>Sulfidibacter</taxon>
    </lineage>
</organism>
<name>A0A8A4TTL6_SULCO</name>
<accession>A0A8A4TTL6</accession>
<dbReference type="AlphaFoldDB" id="A0A8A4TTL6"/>
<protein>
    <submittedName>
        <fullName evidence="1">Uncharacterized protein</fullName>
    </submittedName>
</protein>
<proteinExistence type="predicted"/>
<dbReference type="EMBL" id="CP071793">
    <property type="protein sequence ID" value="QTD52382.1"/>
    <property type="molecule type" value="Genomic_DNA"/>
</dbReference>